<dbReference type="Gene3D" id="3.30.160.250">
    <property type="match status" value="1"/>
</dbReference>
<evidence type="ECO:0000313" key="2">
    <source>
        <dbReference type="Proteomes" id="UP000177167"/>
    </source>
</evidence>
<name>A0A1F8F6A7_9BACT</name>
<proteinExistence type="predicted"/>
<dbReference type="EMBL" id="MGJP01000056">
    <property type="protein sequence ID" value="OGN08681.1"/>
    <property type="molecule type" value="Genomic_DNA"/>
</dbReference>
<dbReference type="Proteomes" id="UP000177167">
    <property type="component" value="Unassembled WGS sequence"/>
</dbReference>
<comment type="caution">
    <text evidence="1">The sequence shown here is derived from an EMBL/GenBank/DDBJ whole genome shotgun (WGS) entry which is preliminary data.</text>
</comment>
<accession>A0A1F8F6A7</accession>
<evidence type="ECO:0000313" key="1">
    <source>
        <dbReference type="EMBL" id="OGN08681.1"/>
    </source>
</evidence>
<dbReference type="InterPro" id="IPR035069">
    <property type="entry name" value="TTHA1013/TTHA0281-like"/>
</dbReference>
<dbReference type="AlphaFoldDB" id="A0A1F8F6A7"/>
<reference evidence="1 2" key="1">
    <citation type="journal article" date="2016" name="Nat. Commun.">
        <title>Thousands of microbial genomes shed light on interconnected biogeochemical processes in an aquifer system.</title>
        <authorList>
            <person name="Anantharaman K."/>
            <person name="Brown C.T."/>
            <person name="Hug L.A."/>
            <person name="Sharon I."/>
            <person name="Castelle C.J."/>
            <person name="Probst A.J."/>
            <person name="Thomas B.C."/>
            <person name="Singh A."/>
            <person name="Wilkins M.J."/>
            <person name="Karaoz U."/>
            <person name="Brodie E.L."/>
            <person name="Williams K.H."/>
            <person name="Hubbard S.S."/>
            <person name="Banfield J.F."/>
        </authorList>
    </citation>
    <scope>NUCLEOTIDE SEQUENCE [LARGE SCALE GENOMIC DNA]</scope>
</reference>
<gene>
    <name evidence="1" type="ORF">A3J46_01675</name>
</gene>
<evidence type="ECO:0008006" key="3">
    <source>
        <dbReference type="Google" id="ProtNLM"/>
    </source>
</evidence>
<protein>
    <recommendedName>
        <fullName evidence="3">Type II toxin-antitoxin system HicB family antitoxin</fullName>
    </recommendedName>
</protein>
<dbReference type="SUPFAM" id="SSF143100">
    <property type="entry name" value="TTHA1013/TTHA0281-like"/>
    <property type="match status" value="1"/>
</dbReference>
<organism evidence="1 2">
    <name type="scientific">Candidatus Yanofskybacteria bacterium RIFCSPHIGHO2_02_FULL_41_11</name>
    <dbReference type="NCBI Taxonomy" id="1802675"/>
    <lineage>
        <taxon>Bacteria</taxon>
        <taxon>Candidatus Yanofskyibacteriota</taxon>
    </lineage>
</organism>
<sequence>MKRIIQFHISKGDKYYTAEGADLPIVTQGKTLDELAENIREAVELHLEGENPADFDIAPNPSVLMNFELPQIHA</sequence>